<keyword evidence="5" id="KW-0067">ATP-binding</keyword>
<reference evidence="11 12" key="1">
    <citation type="journal article" date="2010" name="Nat. Commun.">
        <title>The complete sequence of the smallest known nuclear genome from the microsporidian Encephalitozoon intestinalis.</title>
        <authorList>
            <person name="Corradi N."/>
            <person name="Pombert J.-F."/>
            <person name="Farinelli L."/>
            <person name="Didier E.S."/>
            <person name="Keeling P.J."/>
        </authorList>
    </citation>
    <scope>NUCLEOTIDE SEQUENCE [LARGE SCALE GENOMIC DNA]</scope>
    <source>
        <strain evidence="11 12">ATCC 50506</strain>
    </source>
</reference>
<dbReference type="PANTHER" id="PTHR48041:SF139">
    <property type="entry name" value="PROTEIN SCARLET"/>
    <property type="match status" value="1"/>
</dbReference>
<dbReference type="Proteomes" id="UP000002313">
    <property type="component" value="Chromosome XI"/>
</dbReference>
<organism evidence="11 12">
    <name type="scientific">Encephalitozoon intestinalis (strain ATCC 50506)</name>
    <name type="common">Microsporidian parasite</name>
    <name type="synonym">Septata intestinalis</name>
    <dbReference type="NCBI Taxonomy" id="876142"/>
    <lineage>
        <taxon>Eukaryota</taxon>
        <taxon>Fungi</taxon>
        <taxon>Fungi incertae sedis</taxon>
        <taxon>Microsporidia</taxon>
        <taxon>Unikaryonidae</taxon>
        <taxon>Encephalitozoon</taxon>
    </lineage>
</organism>
<dbReference type="SUPFAM" id="SSF52540">
    <property type="entry name" value="P-loop containing nucleoside triphosphate hydrolases"/>
    <property type="match status" value="1"/>
</dbReference>
<evidence type="ECO:0000256" key="6">
    <source>
        <dbReference type="ARBA" id="ARBA00022989"/>
    </source>
</evidence>
<feature type="transmembrane region" description="Helical" evidence="9">
    <location>
        <begin position="621"/>
        <end position="643"/>
    </location>
</feature>
<feature type="domain" description="ABC transporter" evidence="10">
    <location>
        <begin position="6"/>
        <end position="257"/>
    </location>
</feature>
<evidence type="ECO:0000256" key="9">
    <source>
        <dbReference type="SAM" id="Phobius"/>
    </source>
</evidence>
<keyword evidence="4" id="KW-0547">Nucleotide-binding</keyword>
<dbReference type="PANTHER" id="PTHR48041">
    <property type="entry name" value="ABC TRANSPORTER G FAMILY MEMBER 28"/>
    <property type="match status" value="1"/>
</dbReference>
<evidence type="ECO:0000256" key="8">
    <source>
        <dbReference type="SAM" id="Coils"/>
    </source>
</evidence>
<evidence type="ECO:0000256" key="3">
    <source>
        <dbReference type="ARBA" id="ARBA00022692"/>
    </source>
</evidence>
<keyword evidence="8" id="KW-0175">Coiled coil</keyword>
<keyword evidence="7 9" id="KW-0472">Membrane</keyword>
<keyword evidence="6 9" id="KW-1133">Transmembrane helix</keyword>
<dbReference type="InterPro" id="IPR050352">
    <property type="entry name" value="ABCG_transporters"/>
</dbReference>
<evidence type="ECO:0000313" key="11">
    <source>
        <dbReference type="EMBL" id="ADM12622.1"/>
    </source>
</evidence>
<feature type="coiled-coil region" evidence="8">
    <location>
        <begin position="277"/>
        <end position="311"/>
    </location>
</feature>
<dbReference type="Pfam" id="PF00005">
    <property type="entry name" value="ABC_tran"/>
    <property type="match status" value="1"/>
</dbReference>
<evidence type="ECO:0000256" key="5">
    <source>
        <dbReference type="ARBA" id="ARBA00022840"/>
    </source>
</evidence>
<dbReference type="AlphaFoldDB" id="E0SA00"/>
<dbReference type="PROSITE" id="PS50893">
    <property type="entry name" value="ABC_TRANSPORTER_2"/>
    <property type="match status" value="1"/>
</dbReference>
<dbReference type="SMART" id="SM00382">
    <property type="entry name" value="AAA"/>
    <property type="match status" value="1"/>
</dbReference>
<feature type="transmembrane region" description="Helical" evidence="9">
    <location>
        <begin position="341"/>
        <end position="358"/>
    </location>
</feature>
<proteinExistence type="predicted"/>
<dbReference type="GeneID" id="9699691"/>
<evidence type="ECO:0000313" key="12">
    <source>
        <dbReference type="Proteomes" id="UP000002313"/>
    </source>
</evidence>
<dbReference type="HOGENOM" id="CLU_020421_0_0_1"/>
<evidence type="ECO:0000256" key="2">
    <source>
        <dbReference type="ARBA" id="ARBA00022448"/>
    </source>
</evidence>
<dbReference type="VEuPathDB" id="MicrosporidiaDB:Eint_111230"/>
<sequence length="656" mass="75056">MKNHHLQLKDVVLVAPGQDMSYNERFDIMIKDVDVEFRSEEIYAFMGTSGSGKTTIMEGISGLFPEESMTSGQILIDNEERDYYKWHSEHSCGRQSGYSIEDLTLDEFIYYTVLFSFPNEDKERINEVIDIVLKDVLNLNDVRHHKMNMLSGGERKRTNIATALIKMLLLEGKLRVVLLDEPTSELDSGLAVKVVRFVKEYARRSGAIVILTVHQPGPELFNLFDSLLFLNRGAKVYAGPPDKFIDFLNTKGIYNSGLSKTNMEFLFSLFTKGSKESQQYETQINNMLREMKEEKEKRRKVKEIKLKVEEDTRISLVPSLSSAILLIKRQLILSGVRSREILLSLAIVLGLSIAIFFAEVNTKTGRQVACIRDLVFLLSLIPFSNAILEKSLHYTREEISKGLYNTATFWLSSVIFEFLMIVIRCTLGLGTLYCFGTIETRNLPFFFTNLILMFFSSCLPRMMIVSVAEPSTGLGKILSFVANLVVPILVTLGIPKVIKNLLLPKEILGFLPQSISSFLELFYETIFYVQKPFRSRIDKFCNLLVESVKEKKEKENIGSIFPMLVMLFISFLIISIISILLLDRRLTPSVRLQLSDDKTKEEKSLKKKFQSLFRGPWLKRFLVSLAMVLGITVVWLILWKYLFGFSRMEEKKPCAG</sequence>
<dbReference type="GO" id="GO:0016887">
    <property type="term" value="F:ATP hydrolysis activity"/>
    <property type="evidence" value="ECO:0007669"/>
    <property type="project" value="InterPro"/>
</dbReference>
<keyword evidence="2" id="KW-0813">Transport</keyword>
<keyword evidence="12" id="KW-1185">Reference proteome</keyword>
<name>E0SA00_ENCIT</name>
<dbReference type="GO" id="GO:0016020">
    <property type="term" value="C:membrane"/>
    <property type="evidence" value="ECO:0007669"/>
    <property type="project" value="UniProtKB-SubCell"/>
</dbReference>
<dbReference type="Gene3D" id="3.40.50.300">
    <property type="entry name" value="P-loop containing nucleotide triphosphate hydrolases"/>
    <property type="match status" value="1"/>
</dbReference>
<gene>
    <name evidence="11" type="ORF">Eint_111230</name>
</gene>
<evidence type="ECO:0000256" key="4">
    <source>
        <dbReference type="ARBA" id="ARBA00022741"/>
    </source>
</evidence>
<feature type="transmembrane region" description="Helical" evidence="9">
    <location>
        <begin position="445"/>
        <end position="465"/>
    </location>
</feature>
<comment type="subcellular location">
    <subcellularLocation>
        <location evidence="1">Membrane</location>
        <topology evidence="1">Multi-pass membrane protein</topology>
    </subcellularLocation>
</comment>
<evidence type="ECO:0000256" key="1">
    <source>
        <dbReference type="ARBA" id="ARBA00004141"/>
    </source>
</evidence>
<evidence type="ECO:0000259" key="10">
    <source>
        <dbReference type="PROSITE" id="PS50893"/>
    </source>
</evidence>
<reference evidence="11 12" key="2">
    <citation type="journal article" date="2012" name="Proc. Natl. Acad. Sci. U.S.A.">
        <title>Gain and loss of multiple functionally related, horizontally transferred genes in the reduced genomes of two microsporidian parasites.</title>
        <authorList>
            <person name="Pombert J.-F."/>
            <person name="Selman M."/>
            <person name="Burki F."/>
            <person name="Bardell F.T."/>
            <person name="Farinelli L."/>
            <person name="Solter L.F."/>
            <person name="Whitman D.W."/>
            <person name="Weiss L.M."/>
            <person name="Corradi N."/>
            <person name="Keeling P.J."/>
        </authorList>
    </citation>
    <scope>NUCLEOTIDE SEQUENCE [LARGE SCALE GENOMIC DNA]</scope>
    <source>
        <strain evidence="11 12">ATCC 50506</strain>
    </source>
</reference>
<feature type="transmembrane region" description="Helical" evidence="9">
    <location>
        <begin position="408"/>
        <end position="433"/>
    </location>
</feature>
<dbReference type="EMBL" id="CP001952">
    <property type="protein sequence ID" value="ADM12622.1"/>
    <property type="molecule type" value="Genomic_DNA"/>
</dbReference>
<feature type="transmembrane region" description="Helical" evidence="9">
    <location>
        <begin position="477"/>
        <end position="498"/>
    </location>
</feature>
<keyword evidence="3 9" id="KW-0812">Transmembrane</keyword>
<dbReference type="InterPro" id="IPR027417">
    <property type="entry name" value="P-loop_NTPase"/>
</dbReference>
<feature type="transmembrane region" description="Helical" evidence="9">
    <location>
        <begin position="560"/>
        <end position="582"/>
    </location>
</feature>
<evidence type="ECO:0000256" key="7">
    <source>
        <dbReference type="ARBA" id="ARBA00023136"/>
    </source>
</evidence>
<dbReference type="GO" id="GO:0042626">
    <property type="term" value="F:ATPase-coupled transmembrane transporter activity"/>
    <property type="evidence" value="ECO:0007669"/>
    <property type="project" value="TreeGrafter"/>
</dbReference>
<protein>
    <submittedName>
        <fullName evidence="11">White ABC transporter-like protein</fullName>
    </submittedName>
</protein>
<dbReference type="KEGG" id="ein:Eint_111230"/>
<accession>E0SA00</accession>
<dbReference type="GO" id="GO:0005524">
    <property type="term" value="F:ATP binding"/>
    <property type="evidence" value="ECO:0007669"/>
    <property type="project" value="UniProtKB-KW"/>
</dbReference>
<dbReference type="InterPro" id="IPR003593">
    <property type="entry name" value="AAA+_ATPase"/>
</dbReference>
<dbReference type="InterPro" id="IPR003439">
    <property type="entry name" value="ABC_transporter-like_ATP-bd"/>
</dbReference>
<dbReference type="OrthoDB" id="2196280at2759"/>
<dbReference type="RefSeq" id="XP_003073982.1">
    <property type="nucleotide sequence ID" value="XM_003073936.2"/>
</dbReference>